<dbReference type="AlphaFoldDB" id="A0A5B7GQP9"/>
<sequence>MQPQPATLSQNNKPVVPHSHGLPSNKPTTQQEGTTPRPMTSEYFESPANTRVSHCARPTRGVSISAES</sequence>
<feature type="compositionally biased region" description="Polar residues" evidence="1">
    <location>
        <begin position="25"/>
        <end position="38"/>
    </location>
</feature>
<evidence type="ECO:0000313" key="3">
    <source>
        <dbReference type="Proteomes" id="UP000324222"/>
    </source>
</evidence>
<proteinExistence type="predicted"/>
<evidence type="ECO:0000313" key="2">
    <source>
        <dbReference type="EMBL" id="MPC59388.1"/>
    </source>
</evidence>
<keyword evidence="3" id="KW-1185">Reference proteome</keyword>
<feature type="region of interest" description="Disordered" evidence="1">
    <location>
        <begin position="1"/>
        <end position="68"/>
    </location>
</feature>
<reference evidence="2 3" key="1">
    <citation type="submission" date="2019-05" db="EMBL/GenBank/DDBJ databases">
        <title>Another draft genome of Portunus trituberculatus and its Hox gene families provides insights of decapod evolution.</title>
        <authorList>
            <person name="Jeong J.-H."/>
            <person name="Song I."/>
            <person name="Kim S."/>
            <person name="Choi T."/>
            <person name="Kim D."/>
            <person name="Ryu S."/>
            <person name="Kim W."/>
        </authorList>
    </citation>
    <scope>NUCLEOTIDE SEQUENCE [LARGE SCALE GENOMIC DNA]</scope>
    <source>
        <tissue evidence="2">Muscle</tissue>
    </source>
</reference>
<protein>
    <submittedName>
        <fullName evidence="2">Uncharacterized protein</fullName>
    </submittedName>
</protein>
<dbReference type="Proteomes" id="UP000324222">
    <property type="component" value="Unassembled WGS sequence"/>
</dbReference>
<gene>
    <name evidence="2" type="ORF">E2C01_053407</name>
</gene>
<organism evidence="2 3">
    <name type="scientific">Portunus trituberculatus</name>
    <name type="common">Swimming crab</name>
    <name type="synonym">Neptunus trituberculatus</name>
    <dbReference type="NCBI Taxonomy" id="210409"/>
    <lineage>
        <taxon>Eukaryota</taxon>
        <taxon>Metazoa</taxon>
        <taxon>Ecdysozoa</taxon>
        <taxon>Arthropoda</taxon>
        <taxon>Crustacea</taxon>
        <taxon>Multicrustacea</taxon>
        <taxon>Malacostraca</taxon>
        <taxon>Eumalacostraca</taxon>
        <taxon>Eucarida</taxon>
        <taxon>Decapoda</taxon>
        <taxon>Pleocyemata</taxon>
        <taxon>Brachyura</taxon>
        <taxon>Eubrachyura</taxon>
        <taxon>Portunoidea</taxon>
        <taxon>Portunidae</taxon>
        <taxon>Portuninae</taxon>
        <taxon>Portunus</taxon>
    </lineage>
</organism>
<feature type="compositionally biased region" description="Polar residues" evidence="1">
    <location>
        <begin position="1"/>
        <end position="13"/>
    </location>
</feature>
<evidence type="ECO:0000256" key="1">
    <source>
        <dbReference type="SAM" id="MobiDB-lite"/>
    </source>
</evidence>
<accession>A0A5B7GQP9</accession>
<name>A0A5B7GQP9_PORTR</name>
<comment type="caution">
    <text evidence="2">The sequence shown here is derived from an EMBL/GenBank/DDBJ whole genome shotgun (WGS) entry which is preliminary data.</text>
</comment>
<dbReference type="EMBL" id="VSRR010016523">
    <property type="protein sequence ID" value="MPC59388.1"/>
    <property type="molecule type" value="Genomic_DNA"/>
</dbReference>